<proteinExistence type="predicted"/>
<protein>
    <submittedName>
        <fullName evidence="1">F-box kelch-repeat protein</fullName>
    </submittedName>
</protein>
<dbReference type="EMBL" id="LBMM01013151">
    <property type="protein sequence ID" value="KMQ85790.1"/>
    <property type="molecule type" value="Genomic_DNA"/>
</dbReference>
<keyword evidence="2" id="KW-1185">Reference proteome</keyword>
<comment type="caution">
    <text evidence="1">The sequence shown here is derived from an EMBL/GenBank/DDBJ whole genome shotgun (WGS) entry which is preliminary data.</text>
</comment>
<name>A0A0J7MZA4_LASNI</name>
<organism evidence="1 2">
    <name type="scientific">Lasius niger</name>
    <name type="common">Black garden ant</name>
    <dbReference type="NCBI Taxonomy" id="67767"/>
    <lineage>
        <taxon>Eukaryota</taxon>
        <taxon>Metazoa</taxon>
        <taxon>Ecdysozoa</taxon>
        <taxon>Arthropoda</taxon>
        <taxon>Hexapoda</taxon>
        <taxon>Insecta</taxon>
        <taxon>Pterygota</taxon>
        <taxon>Neoptera</taxon>
        <taxon>Endopterygota</taxon>
        <taxon>Hymenoptera</taxon>
        <taxon>Apocrita</taxon>
        <taxon>Aculeata</taxon>
        <taxon>Formicoidea</taxon>
        <taxon>Formicidae</taxon>
        <taxon>Formicinae</taxon>
        <taxon>Lasius</taxon>
        <taxon>Lasius</taxon>
    </lineage>
</organism>
<reference evidence="1 2" key="1">
    <citation type="submission" date="2015-04" db="EMBL/GenBank/DDBJ databases">
        <title>Lasius niger genome sequencing.</title>
        <authorList>
            <person name="Konorov E.A."/>
            <person name="Nikitin M.A."/>
            <person name="Kirill M.V."/>
            <person name="Chang P."/>
        </authorList>
    </citation>
    <scope>NUCLEOTIDE SEQUENCE [LARGE SCALE GENOMIC DNA]</scope>
    <source>
        <tissue evidence="1">Whole</tissue>
    </source>
</reference>
<accession>A0A0J7MZA4</accession>
<dbReference type="AlphaFoldDB" id="A0A0J7MZA4"/>
<evidence type="ECO:0000313" key="2">
    <source>
        <dbReference type="Proteomes" id="UP000036403"/>
    </source>
</evidence>
<evidence type="ECO:0000313" key="1">
    <source>
        <dbReference type="EMBL" id="KMQ85790.1"/>
    </source>
</evidence>
<sequence>MEINNVDRAFCPLSWGRYENFCIANDLFMKTHFRATPMPKPAALDMLAALHNRPNISFDNGGEEINQLQPDPSLRTDTCFDCGFMDIIKNANPCARADRKAA</sequence>
<dbReference type="PaxDb" id="67767-A0A0J7MZA4"/>
<gene>
    <name evidence="1" type="ORF">RF55_15446</name>
</gene>
<dbReference type="Proteomes" id="UP000036403">
    <property type="component" value="Unassembled WGS sequence"/>
</dbReference>